<protein>
    <submittedName>
        <fullName evidence="4">DUF1911 domain-containing protein</fullName>
    </submittedName>
</protein>
<feature type="domain" description="PoNi C-terminal" evidence="2">
    <location>
        <begin position="631"/>
        <end position="736"/>
    </location>
</feature>
<feature type="region of interest" description="Disordered" evidence="1">
    <location>
        <begin position="178"/>
        <end position="203"/>
    </location>
</feature>
<evidence type="ECO:0000259" key="2">
    <source>
        <dbReference type="Pfam" id="PF08929"/>
    </source>
</evidence>
<dbReference type="SUPFAM" id="SSF140731">
    <property type="entry name" value="PA2201 C-terminal domain-like"/>
    <property type="match status" value="1"/>
</dbReference>
<dbReference type="Gene3D" id="1.10.3920.10">
    <property type="entry name" value="PA2201 C-terminal domain-like"/>
    <property type="match status" value="1"/>
</dbReference>
<feature type="region of interest" description="Disordered" evidence="1">
    <location>
        <begin position="739"/>
        <end position="762"/>
    </location>
</feature>
<dbReference type="EMBL" id="JAGSHT010000010">
    <property type="protein sequence ID" value="MBZ2196719.1"/>
    <property type="molecule type" value="Genomic_DNA"/>
</dbReference>
<dbReference type="Pfam" id="PF20335">
    <property type="entry name" value="DUF6630"/>
    <property type="match status" value="1"/>
</dbReference>
<dbReference type="InterPro" id="IPR046582">
    <property type="entry name" value="DUF6630"/>
</dbReference>
<name>A0ABS7SAL2_9MICO</name>
<evidence type="ECO:0000259" key="3">
    <source>
        <dbReference type="Pfam" id="PF20335"/>
    </source>
</evidence>
<dbReference type="Pfam" id="PF08929">
    <property type="entry name" value="PoNi_C"/>
    <property type="match status" value="1"/>
</dbReference>
<accession>A0ABS7SAL2</accession>
<dbReference type="RefSeq" id="WP_223405824.1">
    <property type="nucleotide sequence ID" value="NZ_JAGSHT010000010.1"/>
</dbReference>
<keyword evidence="5" id="KW-1185">Reference proteome</keyword>
<dbReference type="Proteomes" id="UP000826651">
    <property type="component" value="Unassembled WGS sequence"/>
</dbReference>
<comment type="caution">
    <text evidence="4">The sequence shown here is derived from an EMBL/GenBank/DDBJ whole genome shotgun (WGS) entry which is preliminary data.</text>
</comment>
<dbReference type="InterPro" id="IPR015025">
    <property type="entry name" value="PoNi_C"/>
</dbReference>
<gene>
    <name evidence="4" type="ORF">KCQ71_11185</name>
</gene>
<evidence type="ECO:0000313" key="4">
    <source>
        <dbReference type="EMBL" id="MBZ2196719.1"/>
    </source>
</evidence>
<dbReference type="InterPro" id="IPR028983">
    <property type="entry name" value="PA2201-like_C"/>
</dbReference>
<sequence length="838" mass="91113">MADIDTLAAVALNEQGRRVLAEASAYLAQVGPEQFGESYPDLADDFSDEAPAPITLLLGVGQAPYPVTIGWCDWSGEDDPGQVRRFVDTACGNLGLTPPAWDSGTEDRVITELGAGVKAGQYVPALLVDVDIQLRAAGLRLLLIDTDSDTYQFVPVTTEAFRALEGAQGAGFTLTGVGSLTAPASTQPPHPPQESAPGNPDLYARDARGPVCAVAVELDGKVMGYLFHGLDGEENKGGLLWSATDRAHHANRNLGPWTGRIKELRAAGIAPAQGVASLLGVEDPAGAGRVGAQLQRYESTTVLDRFLNPGTYQRLENERRAAEQRARDLSGYGPLARPVIDATLRGEIRITEAWAAQIHELDTELRQHPAAQTLDAVAVTSTAAIDRNARIGSRVREPSYLRTYRRTPDLDLTGAEVVVELTIPAGTAALTVAAGPFDPAEVLLLDRGTIWEVESVSSGPEPLRVRAHLAGREPDQLLVGRFLGAQRVLRDPRADEAYFDDLVVHQAVACQSDDRRLRRPDDEWRDVKHLGVAAGDAMKHRWARFSALYSQGASPAVLREEFDAILRAAERADRLARQTLPPETLKARYQVGRNKDFYRQWLWLVTLGLTFDVDDHTFDRVVAAVELGWGDRLLDRLIATRRPQHPIGAELAFPRIVGPLDQAIATRDLAKARKQVAGYLSKWYPAWKGTWGWGGHDLIPKRHYWGYWAFEVPGLVAALGLDEATLRDDEYYPGALLAAGEPEPVTRSDPTPSAGPSRASVTAAPVSADLGDVWAAPASRPPGLYAHYLGAEYQFTPAAHGRGTLRTAGPPPGPGWRPDGWTWVLEVDIHEVELFMVQ</sequence>
<organism evidence="4 5">
    <name type="scientific">Occultella gossypii</name>
    <dbReference type="NCBI Taxonomy" id="2800820"/>
    <lineage>
        <taxon>Bacteria</taxon>
        <taxon>Bacillati</taxon>
        <taxon>Actinomycetota</taxon>
        <taxon>Actinomycetes</taxon>
        <taxon>Micrococcales</taxon>
        <taxon>Ruaniaceae</taxon>
        <taxon>Occultella</taxon>
    </lineage>
</organism>
<evidence type="ECO:0000256" key="1">
    <source>
        <dbReference type="SAM" id="MobiDB-lite"/>
    </source>
</evidence>
<feature type="domain" description="DUF6630" evidence="3">
    <location>
        <begin position="71"/>
        <end position="172"/>
    </location>
</feature>
<evidence type="ECO:0000313" key="5">
    <source>
        <dbReference type="Proteomes" id="UP000826651"/>
    </source>
</evidence>
<proteinExistence type="predicted"/>
<reference evidence="4 5" key="1">
    <citation type="submission" date="2021-04" db="EMBL/GenBank/DDBJ databases">
        <title>Ruania sp. nov., isolated from sandy soil of mangrove forest.</title>
        <authorList>
            <person name="Ge X."/>
            <person name="Huang R."/>
            <person name="Liu W."/>
        </authorList>
    </citation>
    <scope>NUCLEOTIDE SEQUENCE [LARGE SCALE GENOMIC DNA]</scope>
    <source>
        <strain evidence="4 5">N2-46</strain>
    </source>
</reference>